<keyword evidence="1" id="KW-0472">Membrane</keyword>
<organism evidence="2 3">
    <name type="scientific">Mugilogobius chulae</name>
    <name type="common">yellowstripe goby</name>
    <dbReference type="NCBI Taxonomy" id="88201"/>
    <lineage>
        <taxon>Eukaryota</taxon>
        <taxon>Metazoa</taxon>
        <taxon>Chordata</taxon>
        <taxon>Craniata</taxon>
        <taxon>Vertebrata</taxon>
        <taxon>Euteleostomi</taxon>
        <taxon>Actinopterygii</taxon>
        <taxon>Neopterygii</taxon>
        <taxon>Teleostei</taxon>
        <taxon>Neoteleostei</taxon>
        <taxon>Acanthomorphata</taxon>
        <taxon>Gobiaria</taxon>
        <taxon>Gobiiformes</taxon>
        <taxon>Gobioidei</taxon>
        <taxon>Gobiidae</taxon>
        <taxon>Gobionellinae</taxon>
        <taxon>Mugilogobius</taxon>
    </lineage>
</organism>
<keyword evidence="3" id="KW-1185">Reference proteome</keyword>
<dbReference type="AlphaFoldDB" id="A0AAW0NFE3"/>
<sequence>MSFPVSERSFVRAVMEGADQFSTRRAFSMCFVQMALFSLAPLYLLYVRTFNATPELSPRSRGRVLTGPFGGSLFSPVLKPEKEEVEDLMSELGDDCVFDKKRPGLLQIGKWSSRERKTTKGAE</sequence>
<reference evidence="3" key="1">
    <citation type="submission" date="2024-04" db="EMBL/GenBank/DDBJ databases">
        <title>Salinicola lusitanus LLJ914,a marine bacterium isolated from the Okinawa Trough.</title>
        <authorList>
            <person name="Li J."/>
        </authorList>
    </citation>
    <scope>NUCLEOTIDE SEQUENCE [LARGE SCALE GENOMIC DNA]</scope>
</reference>
<feature type="transmembrane region" description="Helical" evidence="1">
    <location>
        <begin position="26"/>
        <end position="46"/>
    </location>
</feature>
<proteinExistence type="predicted"/>
<name>A0AAW0NFE3_9GOBI</name>
<gene>
    <name evidence="2" type="ORF">WMY93_019391</name>
</gene>
<evidence type="ECO:0000313" key="2">
    <source>
        <dbReference type="EMBL" id="KAK7898538.1"/>
    </source>
</evidence>
<protein>
    <recommendedName>
        <fullName evidence="4">Transmembrane protein</fullName>
    </recommendedName>
</protein>
<evidence type="ECO:0000313" key="3">
    <source>
        <dbReference type="Proteomes" id="UP001460270"/>
    </source>
</evidence>
<keyword evidence="1" id="KW-0812">Transmembrane</keyword>
<keyword evidence="1" id="KW-1133">Transmembrane helix</keyword>
<evidence type="ECO:0000256" key="1">
    <source>
        <dbReference type="SAM" id="Phobius"/>
    </source>
</evidence>
<evidence type="ECO:0008006" key="4">
    <source>
        <dbReference type="Google" id="ProtNLM"/>
    </source>
</evidence>
<comment type="caution">
    <text evidence="2">The sequence shown here is derived from an EMBL/GenBank/DDBJ whole genome shotgun (WGS) entry which is preliminary data.</text>
</comment>
<dbReference type="EMBL" id="JBBPFD010000014">
    <property type="protein sequence ID" value="KAK7898538.1"/>
    <property type="molecule type" value="Genomic_DNA"/>
</dbReference>
<accession>A0AAW0NFE3</accession>
<dbReference type="Proteomes" id="UP001460270">
    <property type="component" value="Unassembled WGS sequence"/>
</dbReference>